<feature type="region of interest" description="Disordered" evidence="6">
    <location>
        <begin position="90"/>
        <end position="119"/>
    </location>
</feature>
<keyword evidence="3" id="KW-0963">Cytoplasm</keyword>
<feature type="compositionally biased region" description="Basic and acidic residues" evidence="6">
    <location>
        <begin position="44"/>
        <end position="56"/>
    </location>
</feature>
<reference evidence="8" key="2">
    <citation type="submission" date="2025-08" db="UniProtKB">
        <authorList>
            <consortium name="Ensembl"/>
        </authorList>
    </citation>
    <scope>IDENTIFICATION</scope>
</reference>
<feature type="coiled-coil region" evidence="5">
    <location>
        <begin position="255"/>
        <end position="282"/>
    </location>
</feature>
<dbReference type="GeneTree" id="ENSGT00940000155212"/>
<keyword evidence="9" id="KW-1185">Reference proteome</keyword>
<reference evidence="8" key="3">
    <citation type="submission" date="2025-09" db="UniProtKB">
        <authorList>
            <consortium name="Ensembl"/>
        </authorList>
    </citation>
    <scope>IDENTIFICATION</scope>
</reference>
<dbReference type="GO" id="GO:0043296">
    <property type="term" value="C:apical junction complex"/>
    <property type="evidence" value="ECO:0007669"/>
    <property type="project" value="TreeGrafter"/>
</dbReference>
<dbReference type="Ensembl" id="ENSDCDT00010047411.1">
    <property type="protein sequence ID" value="ENSDCDP00010037821.1"/>
    <property type="gene ID" value="ENSDCDG00010024577.1"/>
</dbReference>
<keyword evidence="4" id="KW-0206">Cytoskeleton</keyword>
<feature type="region of interest" description="Disordered" evidence="6">
    <location>
        <begin position="44"/>
        <end position="71"/>
    </location>
</feature>
<evidence type="ECO:0000256" key="4">
    <source>
        <dbReference type="ARBA" id="ARBA00023212"/>
    </source>
</evidence>
<feature type="compositionally biased region" description="Polar residues" evidence="6">
    <location>
        <begin position="58"/>
        <end position="71"/>
    </location>
</feature>
<dbReference type="GO" id="GO:0016324">
    <property type="term" value="C:apical plasma membrane"/>
    <property type="evidence" value="ECO:0007669"/>
    <property type="project" value="TreeGrafter"/>
</dbReference>
<dbReference type="GO" id="GO:0030864">
    <property type="term" value="C:cortical actin cytoskeleton"/>
    <property type="evidence" value="ECO:0007669"/>
    <property type="project" value="TreeGrafter"/>
</dbReference>
<feature type="domain" description="ASD2" evidence="7">
    <location>
        <begin position="140"/>
        <end position="432"/>
    </location>
</feature>
<dbReference type="Proteomes" id="UP000694580">
    <property type="component" value="Chromosome 5"/>
</dbReference>
<dbReference type="GO" id="GO:0051015">
    <property type="term" value="F:actin filament binding"/>
    <property type="evidence" value="ECO:0007669"/>
    <property type="project" value="InterPro"/>
</dbReference>
<dbReference type="PROSITE" id="PS51307">
    <property type="entry name" value="ASD2"/>
    <property type="match status" value="1"/>
</dbReference>
<comment type="subcellular location">
    <subcellularLocation>
        <location evidence="1">Cytoplasm</location>
        <location evidence="1">Cytoskeleton</location>
    </subcellularLocation>
</comment>
<dbReference type="Gene3D" id="6.10.250.3120">
    <property type="match status" value="1"/>
</dbReference>
<dbReference type="InterPro" id="IPR027685">
    <property type="entry name" value="Shroom_fam"/>
</dbReference>
<dbReference type="InterPro" id="IPR014799">
    <property type="entry name" value="ASD2_dom"/>
</dbReference>
<organism evidence="8 9">
    <name type="scientific">Denticeps clupeoides</name>
    <name type="common">denticle herring</name>
    <dbReference type="NCBI Taxonomy" id="299321"/>
    <lineage>
        <taxon>Eukaryota</taxon>
        <taxon>Metazoa</taxon>
        <taxon>Chordata</taxon>
        <taxon>Craniata</taxon>
        <taxon>Vertebrata</taxon>
        <taxon>Euteleostomi</taxon>
        <taxon>Actinopterygii</taxon>
        <taxon>Neopterygii</taxon>
        <taxon>Teleostei</taxon>
        <taxon>Clupei</taxon>
        <taxon>Clupeiformes</taxon>
        <taxon>Denticipitoidei</taxon>
        <taxon>Denticipitidae</taxon>
        <taxon>Denticeps</taxon>
    </lineage>
</organism>
<dbReference type="PANTHER" id="PTHR15012">
    <property type="entry name" value="APICAL PROTEIN/SHROOM-RELATED"/>
    <property type="match status" value="1"/>
</dbReference>
<evidence type="ECO:0000256" key="6">
    <source>
        <dbReference type="SAM" id="MobiDB-lite"/>
    </source>
</evidence>
<evidence type="ECO:0000256" key="2">
    <source>
        <dbReference type="ARBA" id="ARBA00006469"/>
    </source>
</evidence>
<feature type="compositionally biased region" description="Basic and acidic residues" evidence="6">
    <location>
        <begin position="1"/>
        <end position="18"/>
    </location>
</feature>
<keyword evidence="5" id="KW-0175">Coiled coil</keyword>
<feature type="coiled-coil region" evidence="5">
    <location>
        <begin position="323"/>
        <end position="376"/>
    </location>
</feature>
<evidence type="ECO:0000256" key="5">
    <source>
        <dbReference type="SAM" id="Coils"/>
    </source>
</evidence>
<name>A0AAY4D033_9TELE</name>
<evidence type="ECO:0000313" key="8">
    <source>
        <dbReference type="Ensembl" id="ENSDCDP00010037821.1"/>
    </source>
</evidence>
<dbReference type="GO" id="GO:0007015">
    <property type="term" value="P:actin filament organization"/>
    <property type="evidence" value="ECO:0007669"/>
    <property type="project" value="TreeGrafter"/>
</dbReference>
<dbReference type="GO" id="GO:0005912">
    <property type="term" value="C:adherens junction"/>
    <property type="evidence" value="ECO:0007669"/>
    <property type="project" value="TreeGrafter"/>
</dbReference>
<evidence type="ECO:0000256" key="3">
    <source>
        <dbReference type="ARBA" id="ARBA00022490"/>
    </source>
</evidence>
<feature type="region of interest" description="Disordered" evidence="6">
    <location>
        <begin position="1"/>
        <end position="26"/>
    </location>
</feature>
<accession>A0AAY4D033</accession>
<evidence type="ECO:0000256" key="1">
    <source>
        <dbReference type="ARBA" id="ARBA00004245"/>
    </source>
</evidence>
<dbReference type="AlphaFoldDB" id="A0AAY4D033"/>
<reference evidence="8 9" key="1">
    <citation type="submission" date="2020-06" db="EMBL/GenBank/DDBJ databases">
        <authorList>
            <consortium name="Wellcome Sanger Institute Data Sharing"/>
        </authorList>
    </citation>
    <scope>NUCLEOTIDE SEQUENCE [LARGE SCALE GENOMIC DNA]</scope>
</reference>
<proteinExistence type="inferred from homology"/>
<sequence>VSNSKSDSEQKSMPKMTDKPPTPMQMDEKIEVNSIVKKIPIKIIHDENGSKREGWQHDFSSGTTGSPEGLVESSTGIFSSLEQSIFCANTQQEPEKASNPSPEDTLTFSEAPQRTSPTCQPASLLSVTATEHYDEDVKREKLARDIMGKDKSLVEVLDQSKMMTTMDLMEGIYPQGEQLLEESQQRRKAIPRLSIPRNTEERVEDDLAVSAASLVTSSSYYSTSAPKAELLIKMKDMQEHMGEQDSEDELDYDLSDKKQELIDSLSKKLQVLNEARESLLEDIQDNNALGDEVEATVQGICKPNELDKFRMFVGDLDKVVSLLLSLSGRLARVENALNNLEEGVAPEEKLTLTEKRNLLIRQHEDAKELKENLDRREHVVYSILASCLNEEQLADYEHFVKMKSALIIEQRKLEDKIKLGEEQLKCLKDSLPLDQRLI</sequence>
<evidence type="ECO:0000259" key="7">
    <source>
        <dbReference type="PROSITE" id="PS51307"/>
    </source>
</evidence>
<evidence type="ECO:0000313" key="9">
    <source>
        <dbReference type="Proteomes" id="UP000694580"/>
    </source>
</evidence>
<comment type="similarity">
    <text evidence="2">Belongs to the shroom family.</text>
</comment>
<dbReference type="PANTHER" id="PTHR15012:SF38">
    <property type="entry name" value="PROTEIN SHROOM2-LIKE ISOFORM X1"/>
    <property type="match status" value="1"/>
</dbReference>
<protein>
    <recommendedName>
        <fullName evidence="7">ASD2 domain-containing protein</fullName>
    </recommendedName>
</protein>
<dbReference type="Pfam" id="PF08687">
    <property type="entry name" value="ASD2"/>
    <property type="match status" value="1"/>
</dbReference>